<evidence type="ECO:0000256" key="1">
    <source>
        <dbReference type="ARBA" id="ARBA00010609"/>
    </source>
</evidence>
<reference evidence="4" key="1">
    <citation type="journal article" date="2023" name="Mol. Phylogenet. Evol.">
        <title>Genome-scale phylogeny and comparative genomics of the fungal order Sordariales.</title>
        <authorList>
            <person name="Hensen N."/>
            <person name="Bonometti L."/>
            <person name="Westerberg I."/>
            <person name="Brannstrom I.O."/>
            <person name="Guillou S."/>
            <person name="Cros-Aarteil S."/>
            <person name="Calhoun S."/>
            <person name="Haridas S."/>
            <person name="Kuo A."/>
            <person name="Mondo S."/>
            <person name="Pangilinan J."/>
            <person name="Riley R."/>
            <person name="LaButti K."/>
            <person name="Andreopoulos B."/>
            <person name="Lipzen A."/>
            <person name="Chen C."/>
            <person name="Yan M."/>
            <person name="Daum C."/>
            <person name="Ng V."/>
            <person name="Clum A."/>
            <person name="Steindorff A."/>
            <person name="Ohm R.A."/>
            <person name="Martin F."/>
            <person name="Silar P."/>
            <person name="Natvig D.O."/>
            <person name="Lalanne C."/>
            <person name="Gautier V."/>
            <person name="Ament-Velasquez S.L."/>
            <person name="Kruys A."/>
            <person name="Hutchinson M.I."/>
            <person name="Powell A.J."/>
            <person name="Barry K."/>
            <person name="Miller A.N."/>
            <person name="Grigoriev I.V."/>
            <person name="Debuchy R."/>
            <person name="Gladieux P."/>
            <person name="Hiltunen Thoren M."/>
            <person name="Johannesson H."/>
        </authorList>
    </citation>
    <scope>NUCLEOTIDE SEQUENCE</scope>
    <source>
        <strain evidence="4">CBS 315.58</strain>
    </source>
</reference>
<evidence type="ECO:0000256" key="2">
    <source>
        <dbReference type="SAM" id="SignalP"/>
    </source>
</evidence>
<keyword evidence="5" id="KW-1185">Reference proteome</keyword>
<name>A0AAN7AU24_9PEZI</name>
<feature type="chain" id="PRO_5042825295" description="Plastocyanin-like domain-containing protein" evidence="2">
    <location>
        <begin position="21"/>
        <end position="123"/>
    </location>
</feature>
<evidence type="ECO:0000259" key="3">
    <source>
        <dbReference type="Pfam" id="PF07732"/>
    </source>
</evidence>
<dbReference type="InterPro" id="IPR008972">
    <property type="entry name" value="Cupredoxin"/>
</dbReference>
<accession>A0AAN7AU24</accession>
<dbReference type="GO" id="GO:0005507">
    <property type="term" value="F:copper ion binding"/>
    <property type="evidence" value="ECO:0007669"/>
    <property type="project" value="InterPro"/>
</dbReference>
<gene>
    <name evidence="4" type="ORF">QBC40DRAFT_256932</name>
</gene>
<reference evidence="4" key="2">
    <citation type="submission" date="2023-05" db="EMBL/GenBank/DDBJ databases">
        <authorList>
            <consortium name="Lawrence Berkeley National Laboratory"/>
            <person name="Steindorff A."/>
            <person name="Hensen N."/>
            <person name="Bonometti L."/>
            <person name="Westerberg I."/>
            <person name="Brannstrom I.O."/>
            <person name="Guillou S."/>
            <person name="Cros-Aarteil S."/>
            <person name="Calhoun S."/>
            <person name="Haridas S."/>
            <person name="Kuo A."/>
            <person name="Mondo S."/>
            <person name="Pangilinan J."/>
            <person name="Riley R."/>
            <person name="Labutti K."/>
            <person name="Andreopoulos B."/>
            <person name="Lipzen A."/>
            <person name="Chen C."/>
            <person name="Yanf M."/>
            <person name="Daum C."/>
            <person name="Ng V."/>
            <person name="Clum A."/>
            <person name="Ohm R."/>
            <person name="Martin F."/>
            <person name="Silar P."/>
            <person name="Natvig D."/>
            <person name="Lalanne C."/>
            <person name="Gautier V."/>
            <person name="Ament-Velasquez S.L."/>
            <person name="Kruys A."/>
            <person name="Hutchinson M.I."/>
            <person name="Powell A.J."/>
            <person name="Barry K."/>
            <person name="Miller A.N."/>
            <person name="Grigoriev I.V."/>
            <person name="Debuchy R."/>
            <person name="Gladieux P."/>
            <person name="Thoren M.H."/>
            <person name="Johannesson H."/>
        </authorList>
    </citation>
    <scope>NUCLEOTIDE SEQUENCE</scope>
    <source>
        <strain evidence="4">CBS 315.58</strain>
    </source>
</reference>
<organism evidence="4 5">
    <name type="scientific">Triangularia verruculosa</name>
    <dbReference type="NCBI Taxonomy" id="2587418"/>
    <lineage>
        <taxon>Eukaryota</taxon>
        <taxon>Fungi</taxon>
        <taxon>Dikarya</taxon>
        <taxon>Ascomycota</taxon>
        <taxon>Pezizomycotina</taxon>
        <taxon>Sordariomycetes</taxon>
        <taxon>Sordariomycetidae</taxon>
        <taxon>Sordariales</taxon>
        <taxon>Podosporaceae</taxon>
        <taxon>Triangularia</taxon>
    </lineage>
</organism>
<dbReference type="SUPFAM" id="SSF49503">
    <property type="entry name" value="Cupredoxins"/>
    <property type="match status" value="1"/>
</dbReference>
<sequence length="123" mass="13303">MSLHLITSALLTWAISFTSAVPVEHSKRQNCANGPTARNCWGGFNIDDDVSYTWPDIGVTRSYSFDVGLATLAPDGVSKQMMIVNGQYPGPTIEADWGDNIQWRCATTSRRTGPAFTSTASAT</sequence>
<dbReference type="Gene3D" id="2.60.40.420">
    <property type="entry name" value="Cupredoxins - blue copper proteins"/>
    <property type="match status" value="1"/>
</dbReference>
<comment type="caution">
    <text evidence="4">The sequence shown here is derived from an EMBL/GenBank/DDBJ whole genome shotgun (WGS) entry which is preliminary data.</text>
</comment>
<evidence type="ECO:0000313" key="4">
    <source>
        <dbReference type="EMBL" id="KAK4197515.1"/>
    </source>
</evidence>
<proteinExistence type="inferred from homology"/>
<evidence type="ECO:0000313" key="5">
    <source>
        <dbReference type="Proteomes" id="UP001303160"/>
    </source>
</evidence>
<dbReference type="Proteomes" id="UP001303160">
    <property type="component" value="Unassembled WGS sequence"/>
</dbReference>
<dbReference type="EMBL" id="MU863961">
    <property type="protein sequence ID" value="KAK4197515.1"/>
    <property type="molecule type" value="Genomic_DNA"/>
</dbReference>
<dbReference type="InterPro" id="IPR011707">
    <property type="entry name" value="Cu-oxidase-like_N"/>
</dbReference>
<keyword evidence="2" id="KW-0732">Signal</keyword>
<dbReference type="Pfam" id="PF07732">
    <property type="entry name" value="Cu-oxidase_3"/>
    <property type="match status" value="1"/>
</dbReference>
<feature type="domain" description="Plastocyanin-like" evidence="3">
    <location>
        <begin position="71"/>
        <end position="102"/>
    </location>
</feature>
<dbReference type="AlphaFoldDB" id="A0AAN7AU24"/>
<comment type="similarity">
    <text evidence="1">Belongs to the multicopper oxidase family.</text>
</comment>
<feature type="signal peptide" evidence="2">
    <location>
        <begin position="1"/>
        <end position="20"/>
    </location>
</feature>
<protein>
    <recommendedName>
        <fullName evidence="3">Plastocyanin-like domain-containing protein</fullName>
    </recommendedName>
</protein>